<feature type="region of interest" description="Disordered" evidence="1">
    <location>
        <begin position="39"/>
        <end position="78"/>
    </location>
</feature>
<comment type="caution">
    <text evidence="2">The sequence shown here is derived from an EMBL/GenBank/DDBJ whole genome shotgun (WGS) entry which is preliminary data.</text>
</comment>
<accession>A0ABQ3AAH1</accession>
<reference evidence="3" key="1">
    <citation type="journal article" date="2019" name="Int. J. Syst. Evol. Microbiol.">
        <title>The Global Catalogue of Microorganisms (GCM) 10K type strain sequencing project: providing services to taxonomists for standard genome sequencing and annotation.</title>
        <authorList>
            <consortium name="The Broad Institute Genomics Platform"/>
            <consortium name="The Broad Institute Genome Sequencing Center for Infectious Disease"/>
            <person name="Wu L."/>
            <person name="Ma J."/>
        </authorList>
    </citation>
    <scope>NUCLEOTIDE SEQUENCE [LARGE SCALE GENOMIC DNA]</scope>
    <source>
        <strain evidence="3">JCM 4594</strain>
    </source>
</reference>
<dbReference type="Proteomes" id="UP000600946">
    <property type="component" value="Unassembled WGS sequence"/>
</dbReference>
<name>A0ABQ3AAH1_9ACTN</name>
<protein>
    <submittedName>
        <fullName evidence="2">Uncharacterized protein</fullName>
    </submittedName>
</protein>
<evidence type="ECO:0000256" key="1">
    <source>
        <dbReference type="SAM" id="MobiDB-lite"/>
    </source>
</evidence>
<organism evidence="2 3">
    <name type="scientific">Streptomyces xanthochromogenes</name>
    <dbReference type="NCBI Taxonomy" id="67384"/>
    <lineage>
        <taxon>Bacteria</taxon>
        <taxon>Bacillati</taxon>
        <taxon>Actinomycetota</taxon>
        <taxon>Actinomycetes</taxon>
        <taxon>Kitasatosporales</taxon>
        <taxon>Streptomycetaceae</taxon>
        <taxon>Streptomyces</taxon>
    </lineage>
</organism>
<sequence length="78" mass="8892">MQKFRHVYHLAIAPAGDEYRLRITGTLIFSVQFETIGPTRNHTRRDRGGLPVLINDSTFPTRDGAEKENAEHSHNTCE</sequence>
<gene>
    <name evidence="2" type="ORF">GCM10010326_40340</name>
</gene>
<proteinExistence type="predicted"/>
<dbReference type="EMBL" id="BMUU01000006">
    <property type="protein sequence ID" value="GGY42092.1"/>
    <property type="molecule type" value="Genomic_DNA"/>
</dbReference>
<evidence type="ECO:0000313" key="2">
    <source>
        <dbReference type="EMBL" id="GGY42092.1"/>
    </source>
</evidence>
<keyword evidence="3" id="KW-1185">Reference proteome</keyword>
<evidence type="ECO:0000313" key="3">
    <source>
        <dbReference type="Proteomes" id="UP000600946"/>
    </source>
</evidence>
<feature type="compositionally biased region" description="Basic and acidic residues" evidence="1">
    <location>
        <begin position="63"/>
        <end position="78"/>
    </location>
</feature>